<gene>
    <name evidence="2" type="ORF">CLV97_11091</name>
</gene>
<dbReference type="Proteomes" id="UP000237797">
    <property type="component" value="Unassembled WGS sequence"/>
</dbReference>
<dbReference type="EMBL" id="PVNE01000010">
    <property type="protein sequence ID" value="PRX40899.1"/>
    <property type="molecule type" value="Genomic_DNA"/>
</dbReference>
<keyword evidence="3" id="KW-1185">Reference proteome</keyword>
<dbReference type="AlphaFoldDB" id="A0A2T0LFB1"/>
<dbReference type="PROSITE" id="PS50943">
    <property type="entry name" value="HTH_CROC1"/>
    <property type="match status" value="1"/>
</dbReference>
<evidence type="ECO:0000313" key="3">
    <source>
        <dbReference type="Proteomes" id="UP000237797"/>
    </source>
</evidence>
<evidence type="ECO:0000313" key="2">
    <source>
        <dbReference type="EMBL" id="PRX40899.1"/>
    </source>
</evidence>
<dbReference type="Gene3D" id="1.10.260.40">
    <property type="entry name" value="lambda repressor-like DNA-binding domains"/>
    <property type="match status" value="1"/>
</dbReference>
<protein>
    <submittedName>
        <fullName evidence="2">Helix-turn-helix protein</fullName>
    </submittedName>
</protein>
<sequence length="72" mass="8174">MEKLCEKFGINITISYYGMIEQGVRTPNLELALAIADLFEKPVRKIFFEQINNEMLDDVVQGDNPDAHTQTG</sequence>
<proteinExistence type="predicted"/>
<comment type="caution">
    <text evidence="2">The sequence shown here is derived from an EMBL/GenBank/DDBJ whole genome shotgun (WGS) entry which is preliminary data.</text>
</comment>
<dbReference type="InterPro" id="IPR001387">
    <property type="entry name" value="Cro/C1-type_HTH"/>
</dbReference>
<dbReference type="GO" id="GO:0003677">
    <property type="term" value="F:DNA binding"/>
    <property type="evidence" value="ECO:0007669"/>
    <property type="project" value="InterPro"/>
</dbReference>
<organism evidence="2 3">
    <name type="scientific">Planifilum fimeticola</name>
    <dbReference type="NCBI Taxonomy" id="201975"/>
    <lineage>
        <taxon>Bacteria</taxon>
        <taxon>Bacillati</taxon>
        <taxon>Bacillota</taxon>
        <taxon>Bacilli</taxon>
        <taxon>Bacillales</taxon>
        <taxon>Thermoactinomycetaceae</taxon>
        <taxon>Planifilum</taxon>
    </lineage>
</organism>
<dbReference type="SUPFAM" id="SSF47413">
    <property type="entry name" value="lambda repressor-like DNA-binding domains"/>
    <property type="match status" value="1"/>
</dbReference>
<dbReference type="Pfam" id="PF01381">
    <property type="entry name" value="HTH_3"/>
    <property type="match status" value="1"/>
</dbReference>
<reference evidence="2 3" key="1">
    <citation type="submission" date="2018-03" db="EMBL/GenBank/DDBJ databases">
        <title>Genomic Encyclopedia of Archaeal and Bacterial Type Strains, Phase II (KMG-II): from individual species to whole genera.</title>
        <authorList>
            <person name="Goeker M."/>
        </authorList>
    </citation>
    <scope>NUCLEOTIDE SEQUENCE [LARGE SCALE GENOMIC DNA]</scope>
    <source>
        <strain evidence="2 3">DSM 44946</strain>
    </source>
</reference>
<feature type="domain" description="HTH cro/C1-type" evidence="1">
    <location>
        <begin position="10"/>
        <end position="46"/>
    </location>
</feature>
<evidence type="ECO:0000259" key="1">
    <source>
        <dbReference type="PROSITE" id="PS50943"/>
    </source>
</evidence>
<dbReference type="CDD" id="cd00093">
    <property type="entry name" value="HTH_XRE"/>
    <property type="match status" value="1"/>
</dbReference>
<accession>A0A2T0LFB1</accession>
<name>A0A2T0LFB1_9BACL</name>
<dbReference type="InterPro" id="IPR010982">
    <property type="entry name" value="Lambda_DNA-bd_dom_sf"/>
</dbReference>